<feature type="domain" description="FAD-binding FR-type" evidence="4">
    <location>
        <begin position="1"/>
        <end position="81"/>
    </location>
</feature>
<dbReference type="AlphaFoldDB" id="A0A8A4ZLM5"/>
<evidence type="ECO:0000256" key="2">
    <source>
        <dbReference type="ARBA" id="ARBA00022714"/>
    </source>
</evidence>
<accession>A0A8A4ZLM5</accession>
<keyword evidence="6" id="KW-1185">Reference proteome</keyword>
<dbReference type="PRINTS" id="PR00406">
    <property type="entry name" value="CYTB5RDTASE"/>
</dbReference>
<dbReference type="SUPFAM" id="SSF63380">
    <property type="entry name" value="Riboflavin synthase domain-like"/>
    <property type="match status" value="1"/>
</dbReference>
<dbReference type="GO" id="GO:0051537">
    <property type="term" value="F:2 iron, 2 sulfur cluster binding"/>
    <property type="evidence" value="ECO:0007669"/>
    <property type="project" value="UniProtKB-KW"/>
</dbReference>
<dbReference type="PROSITE" id="PS51384">
    <property type="entry name" value="FAD_FR"/>
    <property type="match status" value="1"/>
</dbReference>
<keyword evidence="3" id="KW-0411">Iron-sulfur</keyword>
<keyword evidence="2" id="KW-0479">Metal-binding</keyword>
<dbReference type="Proteomes" id="UP000663937">
    <property type="component" value="Chromosome"/>
</dbReference>
<keyword evidence="2" id="KW-0001">2Fe-2S</keyword>
<dbReference type="Pfam" id="PF00175">
    <property type="entry name" value="NAD_binding_1"/>
    <property type="match status" value="1"/>
</dbReference>
<proteinExistence type="predicted"/>
<evidence type="ECO:0000256" key="1">
    <source>
        <dbReference type="ARBA" id="ARBA00001974"/>
    </source>
</evidence>
<dbReference type="InterPro" id="IPR017927">
    <property type="entry name" value="FAD-bd_FR_type"/>
</dbReference>
<sequence length="220" mass="23197">MLEVAGWPGHLAGQHVDLRLTAPDGYQAVRSYSLAAPAAGDRIELTVQRVRGGEVSAYLTDGFAVGDAVELRGPAGAWFVWRPADPGPVLLVAGGAGIVPLMAMIRARRGRQTPFRLIYSVREPAEVFYPGELLQAPPVDRGLEAAFVYTRSAPPGFARAPARLAAADVADGGWPAAAEPSCFVCGPTGFVERAADLLVELGHDPRRVKTERFGPTGGAT</sequence>
<comment type="cofactor">
    <cofactor evidence="1">
        <name>FAD</name>
        <dbReference type="ChEBI" id="CHEBI:57692"/>
    </cofactor>
</comment>
<protein>
    <submittedName>
        <fullName evidence="5">Oxidoreductase</fullName>
    </submittedName>
</protein>
<name>A0A8A4ZLM5_9MICO</name>
<keyword evidence="2" id="KW-0408">Iron</keyword>
<dbReference type="Gene3D" id="3.40.50.80">
    <property type="entry name" value="Nucleotide-binding domain of ferredoxin-NADP reductase (FNR) module"/>
    <property type="match status" value="1"/>
</dbReference>
<dbReference type="InterPro" id="IPR017938">
    <property type="entry name" value="Riboflavin_synthase-like_b-brl"/>
</dbReference>
<evidence type="ECO:0000256" key="3">
    <source>
        <dbReference type="ARBA" id="ARBA00023014"/>
    </source>
</evidence>
<organism evidence="5 6">
    <name type="scientific">Pengzhenrongella sicca</name>
    <dbReference type="NCBI Taxonomy" id="2819238"/>
    <lineage>
        <taxon>Bacteria</taxon>
        <taxon>Bacillati</taxon>
        <taxon>Actinomycetota</taxon>
        <taxon>Actinomycetes</taxon>
        <taxon>Micrococcales</taxon>
        <taxon>Pengzhenrongella</taxon>
    </lineage>
</organism>
<reference evidence="5" key="1">
    <citation type="submission" date="2021-03" db="EMBL/GenBank/DDBJ databases">
        <title>Pengzhenrongella sicca gen. nov., sp. nov., a new member of suborder Micrococcineae isolated from High-Arctic tundra soil.</title>
        <authorList>
            <person name="Peng F."/>
        </authorList>
    </citation>
    <scope>NUCLEOTIDE SEQUENCE</scope>
    <source>
        <strain evidence="5">LRZ-2</strain>
    </source>
</reference>
<evidence type="ECO:0000313" key="5">
    <source>
        <dbReference type="EMBL" id="QTE31407.1"/>
    </source>
</evidence>
<dbReference type="InterPro" id="IPR008333">
    <property type="entry name" value="Cbr1-like_FAD-bd_dom"/>
</dbReference>
<gene>
    <name evidence="5" type="ORF">J4E96_07670</name>
</gene>
<dbReference type="PANTHER" id="PTHR47354:SF5">
    <property type="entry name" value="PROTEIN RFBI"/>
    <property type="match status" value="1"/>
</dbReference>
<evidence type="ECO:0000313" key="6">
    <source>
        <dbReference type="Proteomes" id="UP000663937"/>
    </source>
</evidence>
<dbReference type="InterPro" id="IPR050415">
    <property type="entry name" value="MRET"/>
</dbReference>
<dbReference type="InterPro" id="IPR001433">
    <property type="entry name" value="OxRdtase_FAD/NAD-bd"/>
</dbReference>
<dbReference type="EMBL" id="CP071868">
    <property type="protein sequence ID" value="QTE31407.1"/>
    <property type="molecule type" value="Genomic_DNA"/>
</dbReference>
<dbReference type="PANTHER" id="PTHR47354">
    <property type="entry name" value="NADH OXIDOREDUCTASE HCR"/>
    <property type="match status" value="1"/>
</dbReference>
<evidence type="ECO:0000259" key="4">
    <source>
        <dbReference type="PROSITE" id="PS51384"/>
    </source>
</evidence>
<dbReference type="Gene3D" id="2.40.30.10">
    <property type="entry name" value="Translation factors"/>
    <property type="match status" value="1"/>
</dbReference>
<dbReference type="GO" id="GO:0016491">
    <property type="term" value="F:oxidoreductase activity"/>
    <property type="evidence" value="ECO:0007669"/>
    <property type="project" value="InterPro"/>
</dbReference>
<dbReference type="SUPFAM" id="SSF52343">
    <property type="entry name" value="Ferredoxin reductase-like, C-terminal NADP-linked domain"/>
    <property type="match status" value="1"/>
</dbReference>
<dbReference type="Pfam" id="PF00970">
    <property type="entry name" value="FAD_binding_6"/>
    <property type="match status" value="1"/>
</dbReference>
<dbReference type="KEGG" id="psic:J4E96_07670"/>
<dbReference type="InterPro" id="IPR039261">
    <property type="entry name" value="FNR_nucleotide-bd"/>
</dbReference>